<organism evidence="2 3">
    <name type="scientific">Candidatus Methanomassiliicoccus intestinalis</name>
    <dbReference type="NCBI Taxonomy" id="1406512"/>
    <lineage>
        <taxon>Archaea</taxon>
        <taxon>Methanobacteriati</taxon>
        <taxon>Thermoplasmatota</taxon>
        <taxon>Thermoplasmata</taxon>
        <taxon>Methanomassiliicoccales</taxon>
        <taxon>Methanomassiliicoccaceae</taxon>
        <taxon>Methanomassiliicoccus</taxon>
    </lineage>
</organism>
<keyword evidence="1" id="KW-1133">Transmembrane helix</keyword>
<dbReference type="GeneID" id="41323741"/>
<protein>
    <submittedName>
        <fullName evidence="2">Uncharacterized protein</fullName>
    </submittedName>
</protein>
<feature type="transmembrane region" description="Helical" evidence="1">
    <location>
        <begin position="12"/>
        <end position="34"/>
    </location>
</feature>
<dbReference type="EMBL" id="LVVT01000017">
    <property type="protein sequence ID" value="TQS82521.1"/>
    <property type="molecule type" value="Genomic_DNA"/>
</dbReference>
<feature type="transmembrane region" description="Helical" evidence="1">
    <location>
        <begin position="107"/>
        <end position="127"/>
    </location>
</feature>
<dbReference type="RefSeq" id="WP_020449208.1">
    <property type="nucleotide sequence ID" value="NZ_CAYAXV010000005.1"/>
</dbReference>
<proteinExistence type="predicted"/>
<feature type="transmembrane region" description="Helical" evidence="1">
    <location>
        <begin position="78"/>
        <end position="95"/>
    </location>
</feature>
<evidence type="ECO:0000256" key="1">
    <source>
        <dbReference type="SAM" id="Phobius"/>
    </source>
</evidence>
<feature type="transmembrane region" description="Helical" evidence="1">
    <location>
        <begin position="40"/>
        <end position="58"/>
    </location>
</feature>
<sequence length="133" mass="14680">MFGWELRKPSIVGLMAAISILIVLVAYTFIAFPLDNLIEIVVSLVLDIIVFATVLVVVSRDVQWFEIFSVPKFQKRIGITMIVLAVIFVIGIAAVSEDMISQLDASWLFPCVIALASIYVLSDIAIAQKEIAH</sequence>
<dbReference type="AlphaFoldDB" id="A0A8J8PCR5"/>
<name>A0A8J8PCR5_9ARCH</name>
<accession>A0A8J8PCR5</accession>
<evidence type="ECO:0000313" key="2">
    <source>
        <dbReference type="EMBL" id="TQS82521.1"/>
    </source>
</evidence>
<evidence type="ECO:0000313" key="3">
    <source>
        <dbReference type="Proteomes" id="UP000752814"/>
    </source>
</evidence>
<gene>
    <name evidence="2" type="ORF">A3207_08975</name>
</gene>
<keyword evidence="1" id="KW-0812">Transmembrane</keyword>
<keyword evidence="1" id="KW-0472">Membrane</keyword>
<reference evidence="2" key="1">
    <citation type="submission" date="2016-03" db="EMBL/GenBank/DDBJ databases">
        <authorList>
            <person name="Borrel G."/>
            <person name="Mccann A."/>
            <person name="O'Toole P.W."/>
        </authorList>
    </citation>
    <scope>NUCLEOTIDE SEQUENCE</scope>
    <source>
        <strain evidence="2">183</strain>
    </source>
</reference>
<dbReference type="Proteomes" id="UP000752814">
    <property type="component" value="Unassembled WGS sequence"/>
</dbReference>
<comment type="caution">
    <text evidence="2">The sequence shown here is derived from an EMBL/GenBank/DDBJ whole genome shotgun (WGS) entry which is preliminary data.</text>
</comment>